<evidence type="ECO:0000256" key="2">
    <source>
        <dbReference type="ARBA" id="ARBA00006971"/>
    </source>
</evidence>
<feature type="compositionally biased region" description="Low complexity" evidence="7">
    <location>
        <begin position="412"/>
        <end position="431"/>
    </location>
</feature>
<gene>
    <name evidence="9" type="primary">hflK</name>
    <name evidence="9" type="ORF">LPW39_13925</name>
</gene>
<dbReference type="Proteomes" id="UP001199260">
    <property type="component" value="Unassembled WGS sequence"/>
</dbReference>
<evidence type="ECO:0000313" key="9">
    <source>
        <dbReference type="EMBL" id="MCD2166228.1"/>
    </source>
</evidence>
<keyword evidence="3 6" id="KW-0812">Transmembrane</keyword>
<dbReference type="GO" id="GO:0016020">
    <property type="term" value="C:membrane"/>
    <property type="evidence" value="ECO:0007669"/>
    <property type="project" value="UniProtKB-SubCell"/>
</dbReference>
<feature type="compositionally biased region" description="Polar residues" evidence="7">
    <location>
        <begin position="53"/>
        <end position="65"/>
    </location>
</feature>
<feature type="region of interest" description="Disordered" evidence="7">
    <location>
        <begin position="411"/>
        <end position="454"/>
    </location>
</feature>
<evidence type="ECO:0000256" key="6">
    <source>
        <dbReference type="RuleBase" id="RU364113"/>
    </source>
</evidence>
<evidence type="ECO:0000259" key="8">
    <source>
        <dbReference type="SMART" id="SM00244"/>
    </source>
</evidence>
<dbReference type="RefSeq" id="WP_230775989.1">
    <property type="nucleotide sequence ID" value="NZ_JAJNCT010000014.1"/>
</dbReference>
<evidence type="ECO:0000256" key="3">
    <source>
        <dbReference type="ARBA" id="ARBA00022692"/>
    </source>
</evidence>
<evidence type="ECO:0000256" key="4">
    <source>
        <dbReference type="ARBA" id="ARBA00022989"/>
    </source>
</evidence>
<keyword evidence="9" id="KW-0645">Protease</keyword>
<keyword evidence="10" id="KW-1185">Reference proteome</keyword>
<dbReference type="SMART" id="SM00244">
    <property type="entry name" value="PHB"/>
    <property type="match status" value="1"/>
</dbReference>
<keyword evidence="5 6" id="KW-0472">Membrane</keyword>
<dbReference type="CDD" id="cd03404">
    <property type="entry name" value="SPFH_HflK"/>
    <property type="match status" value="1"/>
</dbReference>
<organism evidence="9 10">
    <name type="scientific">Comamonas koreensis</name>
    <dbReference type="NCBI Taxonomy" id="160825"/>
    <lineage>
        <taxon>Bacteria</taxon>
        <taxon>Pseudomonadati</taxon>
        <taxon>Pseudomonadota</taxon>
        <taxon>Betaproteobacteria</taxon>
        <taxon>Burkholderiales</taxon>
        <taxon>Comamonadaceae</taxon>
        <taxon>Comamonas</taxon>
    </lineage>
</organism>
<feature type="compositionally biased region" description="Basic and acidic residues" evidence="7">
    <location>
        <begin position="440"/>
        <end position="454"/>
    </location>
</feature>
<comment type="subunit">
    <text evidence="6">HflC and HflK may interact to form a multimeric complex.</text>
</comment>
<dbReference type="SUPFAM" id="SSF117892">
    <property type="entry name" value="Band 7/SPFH domain"/>
    <property type="match status" value="1"/>
</dbReference>
<dbReference type="InterPro" id="IPR020980">
    <property type="entry name" value="Membrane_HflK_N"/>
</dbReference>
<name>A0AAW4XYS1_9BURK</name>
<keyword evidence="4 6" id="KW-1133">Transmembrane helix</keyword>
<dbReference type="GO" id="GO:0006508">
    <property type="term" value="P:proteolysis"/>
    <property type="evidence" value="ECO:0007669"/>
    <property type="project" value="UniProtKB-KW"/>
</dbReference>
<evidence type="ECO:0000256" key="1">
    <source>
        <dbReference type="ARBA" id="ARBA00004167"/>
    </source>
</evidence>
<comment type="caution">
    <text evidence="9">The sequence shown here is derived from an EMBL/GenBank/DDBJ whole genome shotgun (WGS) entry which is preliminary data.</text>
</comment>
<feature type="transmembrane region" description="Helical" evidence="6">
    <location>
        <begin position="111"/>
        <end position="132"/>
    </location>
</feature>
<dbReference type="PANTHER" id="PTHR43327">
    <property type="entry name" value="STOMATIN-LIKE PROTEIN 2, MITOCHONDRIAL"/>
    <property type="match status" value="1"/>
</dbReference>
<dbReference type="PANTHER" id="PTHR43327:SF2">
    <property type="entry name" value="MODULATOR OF FTSH PROTEASE HFLK"/>
    <property type="match status" value="1"/>
</dbReference>
<evidence type="ECO:0000256" key="7">
    <source>
        <dbReference type="SAM" id="MobiDB-lite"/>
    </source>
</evidence>
<dbReference type="InterPro" id="IPR050710">
    <property type="entry name" value="Band7/mec-2_domain"/>
</dbReference>
<reference evidence="9 10" key="1">
    <citation type="submission" date="2021-11" db="EMBL/GenBank/DDBJ databases">
        <title>Genome sequence.</title>
        <authorList>
            <person name="Sun Q."/>
        </authorList>
    </citation>
    <scope>NUCLEOTIDE SEQUENCE [LARGE SCALE GENOMIC DNA]</scope>
    <source>
        <strain evidence="9 10">KCTC 12005</strain>
    </source>
</reference>
<dbReference type="NCBIfam" id="TIGR01933">
    <property type="entry name" value="hflK"/>
    <property type="match status" value="1"/>
</dbReference>
<comment type="function">
    <text evidence="6">HflC and HflK could encode or regulate a protease.</text>
</comment>
<feature type="domain" description="Band 7" evidence="8">
    <location>
        <begin position="127"/>
        <end position="302"/>
    </location>
</feature>
<proteinExistence type="inferred from homology"/>
<comment type="similarity">
    <text evidence="2 6">Belongs to the band 7/mec-2 family. HflK subfamily.</text>
</comment>
<feature type="compositionally biased region" description="Basic and acidic residues" evidence="7">
    <location>
        <begin position="27"/>
        <end position="38"/>
    </location>
</feature>
<evidence type="ECO:0000256" key="5">
    <source>
        <dbReference type="ARBA" id="ARBA00023136"/>
    </source>
</evidence>
<dbReference type="InterPro" id="IPR036013">
    <property type="entry name" value="Band_7/SPFH_dom_sf"/>
</dbReference>
<dbReference type="Pfam" id="PF01145">
    <property type="entry name" value="Band_7"/>
    <property type="match status" value="1"/>
</dbReference>
<protein>
    <recommendedName>
        <fullName evidence="6">Protein HflK</fullName>
    </recommendedName>
</protein>
<feature type="region of interest" description="Disordered" evidence="7">
    <location>
        <begin position="23"/>
        <end position="73"/>
    </location>
</feature>
<dbReference type="AlphaFoldDB" id="A0AAW4XYS1"/>
<dbReference type="EMBL" id="JAJNCT010000014">
    <property type="protein sequence ID" value="MCD2166228.1"/>
    <property type="molecule type" value="Genomic_DNA"/>
</dbReference>
<dbReference type="GO" id="GO:0008233">
    <property type="term" value="F:peptidase activity"/>
    <property type="evidence" value="ECO:0007669"/>
    <property type="project" value="UniProtKB-KW"/>
</dbReference>
<evidence type="ECO:0000313" key="10">
    <source>
        <dbReference type="Proteomes" id="UP001199260"/>
    </source>
</evidence>
<dbReference type="InterPro" id="IPR001107">
    <property type="entry name" value="Band_7"/>
</dbReference>
<accession>A0AAW4XYS1</accession>
<dbReference type="Pfam" id="PF12221">
    <property type="entry name" value="HflK_N"/>
    <property type="match status" value="1"/>
</dbReference>
<comment type="subcellular location">
    <subcellularLocation>
        <location evidence="1">Membrane</location>
        <topology evidence="1">Single-pass membrane protein</topology>
    </subcellularLocation>
</comment>
<sequence length="454" mass="49538">MKLHSRFPRLALLPQGLRGMFNLNDPRWGRGDDGKDDSSNAGQEPSRPPYNPPEQNNRPNAQRPGTNGAPDLDELWQDLNKKLGGLFGGGKGGGTGRGSAGQPPEFKGAGVGLGLIVGVAALIWLGTGFFIVQEGQQAVITQFGKYHKTVNAGINWRLPYPIQRHELVYVSQIRSADVGRDSIIKTTGLRESAMLTEDENIVEIKFAVQYRLSDARAWLFESKAPADTVIQVAETAVREVVGKMKMDAALAEERDQIAPRVRELMQVILDRYKIGVEVVGVNLQQGGVRPPEQVQAAFDDVLKAGQERERTKNQAEAYANDVVPRATGTASRLMEEAAAYKARIVAQAQGDAQRFSSIYTEYQKAPVVTRDRLYLETMQQVYSNVTKVVVDSKQGSNLLYLPLDKIMQQTQGSAAPGDAAASSNAPTTSAPAPAPSVPDARARDTSRTRDRESR</sequence>
<keyword evidence="9" id="KW-0378">Hydrolase</keyword>
<dbReference type="InterPro" id="IPR010201">
    <property type="entry name" value="HflK"/>
</dbReference>
<dbReference type="Gene3D" id="3.30.479.30">
    <property type="entry name" value="Band 7 domain"/>
    <property type="match status" value="1"/>
</dbReference>